<dbReference type="AlphaFoldDB" id="A0A1W4WIB3"/>
<dbReference type="Pfam" id="PF02686">
    <property type="entry name" value="GatC"/>
    <property type="match status" value="1"/>
</dbReference>
<comment type="similarity">
    <text evidence="3">Belongs to the GatC family.</text>
</comment>
<comment type="function">
    <text evidence="3">Allows the formation of correctly charged Gln-tRNA(Gln) through the transamidation of misacylated Glu-tRNA(Gln) in the mitochondria. The reaction takes place in the presence of glutamine and ATP through an activated gamma-phospho-Glu-tRNA(Gln).</text>
</comment>
<dbReference type="GO" id="GO:0032543">
    <property type="term" value="P:mitochondrial translation"/>
    <property type="evidence" value="ECO:0007669"/>
    <property type="project" value="UniProtKB-UniRule"/>
</dbReference>
<dbReference type="GO" id="GO:0005739">
    <property type="term" value="C:mitochondrion"/>
    <property type="evidence" value="ECO:0007669"/>
    <property type="project" value="UniProtKB-SubCell"/>
</dbReference>
<dbReference type="GO" id="GO:0030956">
    <property type="term" value="C:glutamyl-tRNA(Gln) amidotransferase complex"/>
    <property type="evidence" value="ECO:0007669"/>
    <property type="project" value="UniProtKB-UniRule"/>
</dbReference>
<reference evidence="5" key="1">
    <citation type="submission" date="2025-08" db="UniProtKB">
        <authorList>
            <consortium name="RefSeq"/>
        </authorList>
    </citation>
    <scope>IDENTIFICATION</scope>
    <source>
        <tissue evidence="5">Entire body</tissue>
    </source>
</reference>
<name>A0A1W4WIB3_AGRPL</name>
<comment type="subcellular location">
    <subcellularLocation>
        <location evidence="3">Mitochondrion</location>
    </subcellularLocation>
</comment>
<evidence type="ECO:0000256" key="1">
    <source>
        <dbReference type="ARBA" id="ARBA00022741"/>
    </source>
</evidence>
<dbReference type="RefSeq" id="XP_018323691.1">
    <property type="nucleotide sequence ID" value="XM_018468189.1"/>
</dbReference>
<dbReference type="HAMAP" id="MF_00122">
    <property type="entry name" value="GatC"/>
    <property type="match status" value="1"/>
</dbReference>
<dbReference type="InterPro" id="IPR003837">
    <property type="entry name" value="GatC"/>
</dbReference>
<proteinExistence type="inferred from homology"/>
<dbReference type="SUPFAM" id="SSF141000">
    <property type="entry name" value="Glu-tRNAGln amidotransferase C subunit"/>
    <property type="match status" value="1"/>
</dbReference>
<evidence type="ECO:0000256" key="3">
    <source>
        <dbReference type="HAMAP-Rule" id="MF_03149"/>
    </source>
</evidence>
<evidence type="ECO:0000313" key="4">
    <source>
        <dbReference type="Proteomes" id="UP000192223"/>
    </source>
</evidence>
<keyword evidence="3" id="KW-0648">Protein biosynthesis</keyword>
<keyword evidence="3" id="KW-0067">ATP-binding</keyword>
<dbReference type="KEGG" id="apln:108735947"/>
<protein>
    <recommendedName>
        <fullName evidence="3">Glutamyl-tRNA(Gln) amidotransferase subunit C, mitochondrial</fullName>
        <shortName evidence="3">Glu-AdT subunit C</shortName>
        <ecNumber evidence="3">6.3.5.-</ecNumber>
    </recommendedName>
</protein>
<organism evidence="4 5">
    <name type="scientific">Agrilus planipennis</name>
    <name type="common">Emerald ash borer</name>
    <name type="synonym">Agrilus marcopoli</name>
    <dbReference type="NCBI Taxonomy" id="224129"/>
    <lineage>
        <taxon>Eukaryota</taxon>
        <taxon>Metazoa</taxon>
        <taxon>Ecdysozoa</taxon>
        <taxon>Arthropoda</taxon>
        <taxon>Hexapoda</taxon>
        <taxon>Insecta</taxon>
        <taxon>Pterygota</taxon>
        <taxon>Neoptera</taxon>
        <taxon>Endopterygota</taxon>
        <taxon>Coleoptera</taxon>
        <taxon>Polyphaga</taxon>
        <taxon>Elateriformia</taxon>
        <taxon>Buprestoidea</taxon>
        <taxon>Buprestidae</taxon>
        <taxon>Agrilinae</taxon>
        <taxon>Agrilus</taxon>
    </lineage>
</organism>
<dbReference type="STRING" id="224129.A0A1W4WIB3"/>
<keyword evidence="1 3" id="KW-0547">Nucleotide-binding</keyword>
<dbReference type="OrthoDB" id="5394539at2759"/>
<keyword evidence="4" id="KW-1185">Reference proteome</keyword>
<dbReference type="PANTHER" id="PTHR15004:SF0">
    <property type="entry name" value="GLUTAMYL-TRNA(GLN) AMIDOTRANSFERASE SUBUNIT C, MITOCHONDRIAL"/>
    <property type="match status" value="1"/>
</dbReference>
<dbReference type="GO" id="GO:0005524">
    <property type="term" value="F:ATP binding"/>
    <property type="evidence" value="ECO:0007669"/>
    <property type="project" value="UniProtKB-KW"/>
</dbReference>
<keyword evidence="3" id="KW-0436">Ligase</keyword>
<dbReference type="GeneID" id="108735947"/>
<dbReference type="GO" id="GO:0006450">
    <property type="term" value="P:regulation of translational fidelity"/>
    <property type="evidence" value="ECO:0007669"/>
    <property type="project" value="InterPro"/>
</dbReference>
<dbReference type="GO" id="GO:0070681">
    <property type="term" value="P:glutaminyl-tRNAGln biosynthesis via transamidation"/>
    <property type="evidence" value="ECO:0007669"/>
    <property type="project" value="UniProtKB-UniRule"/>
</dbReference>
<keyword evidence="2 3" id="KW-0496">Mitochondrion</keyword>
<dbReference type="PANTHER" id="PTHR15004">
    <property type="entry name" value="GLUTAMYL-TRNA(GLN) AMIDOTRANSFERASE SUBUNIT C, MITOCHONDRIAL"/>
    <property type="match status" value="1"/>
</dbReference>
<accession>A0A1W4WIB3</accession>
<evidence type="ECO:0000313" key="5">
    <source>
        <dbReference type="RefSeq" id="XP_018323691.1"/>
    </source>
</evidence>
<dbReference type="GO" id="GO:0050567">
    <property type="term" value="F:glutaminyl-tRNA synthase (glutamine-hydrolyzing) activity"/>
    <property type="evidence" value="ECO:0007669"/>
    <property type="project" value="UniProtKB-UniRule"/>
</dbReference>
<dbReference type="InParanoid" id="A0A1W4WIB3"/>
<evidence type="ECO:0000256" key="2">
    <source>
        <dbReference type="ARBA" id="ARBA00023128"/>
    </source>
</evidence>
<dbReference type="InterPro" id="IPR036113">
    <property type="entry name" value="Asp/Glu-ADT_sf_sub_c"/>
</dbReference>
<dbReference type="FunCoup" id="A0A1W4WIB3">
    <property type="interactions" value="1081"/>
</dbReference>
<dbReference type="EC" id="6.3.5.-" evidence="3"/>
<sequence length="177" mass="20439">MNYYKLQFSLFLIRRHYCVNSSKKVVQSVVEQKKLKNLVPKKSVQSKIDSRKLPPRTKIDVDTIALLERLSLVNCANRQGIETLEEAIAFADRIQQIDTEGVQPLVTVLEDFPLEVRQEDKPIETNKQKILENAAVTEDDYFVAPPGNIPLEPREDLLHEKEIERVLTLLSNIFSFY</sequence>
<comment type="catalytic activity">
    <reaction evidence="3">
        <text>L-glutamyl-tRNA(Gln) + L-glutamine + ATP + H2O = L-glutaminyl-tRNA(Gln) + L-glutamate + ADP + phosphate + H(+)</text>
        <dbReference type="Rhea" id="RHEA:17521"/>
        <dbReference type="Rhea" id="RHEA-COMP:9681"/>
        <dbReference type="Rhea" id="RHEA-COMP:9684"/>
        <dbReference type="ChEBI" id="CHEBI:15377"/>
        <dbReference type="ChEBI" id="CHEBI:15378"/>
        <dbReference type="ChEBI" id="CHEBI:29985"/>
        <dbReference type="ChEBI" id="CHEBI:30616"/>
        <dbReference type="ChEBI" id="CHEBI:43474"/>
        <dbReference type="ChEBI" id="CHEBI:58359"/>
        <dbReference type="ChEBI" id="CHEBI:78520"/>
        <dbReference type="ChEBI" id="CHEBI:78521"/>
        <dbReference type="ChEBI" id="CHEBI:456216"/>
    </reaction>
</comment>
<dbReference type="Proteomes" id="UP000192223">
    <property type="component" value="Unplaced"/>
</dbReference>
<comment type="subunit">
    <text evidence="3">Subunit of the heterotrimeric GatCAB amidotransferase (AdT) complex, composed of A, B and C subunits.</text>
</comment>
<gene>
    <name evidence="5" type="primary">LOC108735947</name>
</gene>